<evidence type="ECO:0000256" key="1">
    <source>
        <dbReference type="SAM" id="MobiDB-lite"/>
    </source>
</evidence>
<reference evidence="2 3" key="1">
    <citation type="submission" date="2019-03" db="EMBL/GenBank/DDBJ databases">
        <title>First draft genome of Liparis tanakae, snailfish: a comprehensive survey of snailfish specific genes.</title>
        <authorList>
            <person name="Kim W."/>
            <person name="Song I."/>
            <person name="Jeong J.-H."/>
            <person name="Kim D."/>
            <person name="Kim S."/>
            <person name="Ryu S."/>
            <person name="Song J.Y."/>
            <person name="Lee S.K."/>
        </authorList>
    </citation>
    <scope>NUCLEOTIDE SEQUENCE [LARGE SCALE GENOMIC DNA]</scope>
    <source>
        <tissue evidence="2">Muscle</tissue>
    </source>
</reference>
<feature type="region of interest" description="Disordered" evidence="1">
    <location>
        <begin position="26"/>
        <end position="78"/>
    </location>
</feature>
<organism evidence="2 3">
    <name type="scientific">Liparis tanakae</name>
    <name type="common">Tanaka's snailfish</name>
    <dbReference type="NCBI Taxonomy" id="230148"/>
    <lineage>
        <taxon>Eukaryota</taxon>
        <taxon>Metazoa</taxon>
        <taxon>Chordata</taxon>
        <taxon>Craniata</taxon>
        <taxon>Vertebrata</taxon>
        <taxon>Euteleostomi</taxon>
        <taxon>Actinopterygii</taxon>
        <taxon>Neopterygii</taxon>
        <taxon>Teleostei</taxon>
        <taxon>Neoteleostei</taxon>
        <taxon>Acanthomorphata</taxon>
        <taxon>Eupercaria</taxon>
        <taxon>Perciformes</taxon>
        <taxon>Cottioidei</taxon>
        <taxon>Cottales</taxon>
        <taxon>Liparidae</taxon>
        <taxon>Liparis</taxon>
    </lineage>
</organism>
<sequence>MTTARSDGDYRILRKHFVSSGFEDTAITSEMREDRNSPLCSGGEQRRTENHAFDDFTGGTHPLRSSLVTSPRHGYKRH</sequence>
<name>A0A4Z2GZY0_9TELE</name>
<evidence type="ECO:0000313" key="3">
    <source>
        <dbReference type="Proteomes" id="UP000314294"/>
    </source>
</evidence>
<gene>
    <name evidence="2" type="ORF">EYF80_031445</name>
</gene>
<feature type="compositionally biased region" description="Basic and acidic residues" evidence="1">
    <location>
        <begin position="44"/>
        <end position="54"/>
    </location>
</feature>
<keyword evidence="3" id="KW-1185">Reference proteome</keyword>
<protein>
    <submittedName>
        <fullName evidence="2">Uncharacterized protein</fullName>
    </submittedName>
</protein>
<evidence type="ECO:0000313" key="2">
    <source>
        <dbReference type="EMBL" id="TNN58323.1"/>
    </source>
</evidence>
<dbReference type="EMBL" id="SRLO01000382">
    <property type="protein sequence ID" value="TNN58323.1"/>
    <property type="molecule type" value="Genomic_DNA"/>
</dbReference>
<accession>A0A4Z2GZY0</accession>
<comment type="caution">
    <text evidence="2">The sequence shown here is derived from an EMBL/GenBank/DDBJ whole genome shotgun (WGS) entry which is preliminary data.</text>
</comment>
<dbReference type="AlphaFoldDB" id="A0A4Z2GZY0"/>
<dbReference type="Proteomes" id="UP000314294">
    <property type="component" value="Unassembled WGS sequence"/>
</dbReference>
<proteinExistence type="predicted"/>